<dbReference type="RefSeq" id="WP_088410335.1">
    <property type="nucleotide sequence ID" value="NZ_CP021995.1"/>
</dbReference>
<protein>
    <recommendedName>
        <fullName evidence="4">Tetratricopeptide repeat protein</fullName>
    </recommendedName>
</protein>
<gene>
    <name evidence="2" type="ORF">CD943_05070</name>
</gene>
<dbReference type="SUPFAM" id="SSF48452">
    <property type="entry name" value="TPR-like"/>
    <property type="match status" value="2"/>
</dbReference>
<dbReference type="EMBL" id="CP021995">
    <property type="protein sequence ID" value="ASD26317.1"/>
    <property type="molecule type" value="Genomic_DNA"/>
</dbReference>
<evidence type="ECO:0000313" key="3">
    <source>
        <dbReference type="Proteomes" id="UP000197024"/>
    </source>
</evidence>
<feature type="signal peptide" evidence="1">
    <location>
        <begin position="1"/>
        <end position="35"/>
    </location>
</feature>
<evidence type="ECO:0000256" key="1">
    <source>
        <dbReference type="SAM" id="SignalP"/>
    </source>
</evidence>
<dbReference type="Proteomes" id="UP000197024">
    <property type="component" value="Chromosome"/>
</dbReference>
<evidence type="ECO:0000313" key="2">
    <source>
        <dbReference type="EMBL" id="ASD26317.1"/>
    </source>
</evidence>
<reference evidence="2 3" key="2">
    <citation type="submission" date="2017-06" db="EMBL/GenBank/DDBJ databases">
        <authorList>
            <person name="Kim H.J."/>
            <person name="Triplett B.A."/>
        </authorList>
    </citation>
    <scope>NUCLEOTIDE SEQUENCE [LARGE SCALE GENOMIC DNA]</scope>
    <source>
        <strain evidence="2 3">BZC3</strain>
    </source>
</reference>
<name>A0A1Z3LWE6_BREDI</name>
<accession>A0A1Z3LWE6</accession>
<proteinExistence type="predicted"/>
<dbReference type="Gene3D" id="1.25.40.10">
    <property type="entry name" value="Tetratricopeptide repeat domain"/>
    <property type="match status" value="1"/>
</dbReference>
<reference evidence="2 3" key="1">
    <citation type="submission" date="2017-06" db="EMBL/GenBank/DDBJ databases">
        <title>Biodegradation of gentamicin by bacterial consortia AMQD4 in synthetic medium and raw gentamicin sewage.</title>
        <authorList>
            <person name="Chang H."/>
            <person name="Feng Y."/>
            <person name="Li Z."/>
            <person name="Xue J."/>
            <person name="Cheng D."/>
        </authorList>
    </citation>
    <scope>NUCLEOTIDE SEQUENCE [LARGE SCALE GENOMIC DNA]</scope>
    <source>
        <strain evidence="2 3">BZC3</strain>
    </source>
</reference>
<feature type="chain" id="PRO_5012577103" description="Tetratricopeptide repeat protein" evidence="1">
    <location>
        <begin position="36"/>
        <end position="947"/>
    </location>
</feature>
<dbReference type="STRING" id="293.GCA_000988015_01940"/>
<evidence type="ECO:0008006" key="4">
    <source>
        <dbReference type="Google" id="ProtNLM"/>
    </source>
</evidence>
<dbReference type="AlphaFoldDB" id="A0A1Z3LWE6"/>
<dbReference type="InterPro" id="IPR011990">
    <property type="entry name" value="TPR-like_helical_dom_sf"/>
</dbReference>
<organism evidence="2 3">
    <name type="scientific">Brevundimonas diminuta</name>
    <name type="common">Pseudomonas diminuta</name>
    <dbReference type="NCBI Taxonomy" id="293"/>
    <lineage>
        <taxon>Bacteria</taxon>
        <taxon>Pseudomonadati</taxon>
        <taxon>Pseudomonadota</taxon>
        <taxon>Alphaproteobacteria</taxon>
        <taxon>Caulobacterales</taxon>
        <taxon>Caulobacteraceae</taxon>
        <taxon>Brevundimonas</taxon>
    </lineage>
</organism>
<sequence length="947" mass="99458">MSGAPAKKRVLQTTVAAAAAGVVVFAPLAPAPSLAQGQPQAGAPVEIRIGANAGFTKIEFAGVVGSRARVRQDGRTVVVRIGTTAAPDVSRLRVDPPKGLEKIETRAAQGATELILTLAEGAGATSGTADGAVWLNLYAPGARADGSRPSPVPIGGAVPVAAEVKDQQTVMRFAWNGPVGAAVFRRGEAVWAVFDHAARMEMKGEGLNGARWAAGPDFTAVRIPVEPGQAVAARAEGSTWVVTIGGTAPSPSGVDIERDDAVKASLTARMAGATRTVWLTDPMIGDRFAAVTALAPGKGLKTARRTVDAGFLPTAHGLAIETPTDDLSVTADGDLVTVTRPRGLTLSSPTAGLEAAIEGGDAPRAASRPALILADWSADAGEGGFTVRHRALQDAAERESGRAAEDPRAPIEARLAYARFLVGHGLGFEAVGVLNALIKQTPAMQGVAEVRGLRGAARASIGRFAEAEADFSSGALAGDPSTKVWQGYIAAQQGDWANARRLFAAGAGVVDGFAPEWRARFGAAHAMAAVETGDADAARELLAYVFSQPNVSAPDQLTARLVQARLFELDQNPDRALAIYKAVARAPLDGIATPARLGVIKLEMAKGTLKADAAAAQLEALKWRWRGDATELAVIRTLGELYLSQGRYREALTTLKTAGSKIVTLPGGDRLQADLDNAFRALFLEGAADGLQPVQALALFFDFRELTPVGADGDEMVRRLARRLIDVDLLDQAAELLKYQAENRLDGVAKAQVSTNLAAVYLMNREPEEALKALWSSRTTLLPTAMNLERRALEARALMELGRYDHALEVLGKDASPAARDVRADILWKQQQWGAAATLYEQRLGDRWKETAVPLSEVEETRLIRAGAGYSLARDAAALNRLSKNYARFAEGARSPGAIRVALAGLDGADGSGRPQDFAALSAGADAYAGWIAQTKAEFRAKSGAAQ</sequence>
<keyword evidence="1" id="KW-0732">Signal</keyword>